<dbReference type="GO" id="GO:0009251">
    <property type="term" value="P:glucan catabolic process"/>
    <property type="evidence" value="ECO:0007669"/>
    <property type="project" value="TreeGrafter"/>
</dbReference>
<evidence type="ECO:0000256" key="6">
    <source>
        <dbReference type="ARBA" id="ARBA00023316"/>
    </source>
</evidence>
<evidence type="ECO:0000256" key="4">
    <source>
        <dbReference type="ARBA" id="ARBA00022801"/>
    </source>
</evidence>
<dbReference type="Pfam" id="PF00150">
    <property type="entry name" value="Cellulase"/>
    <property type="match status" value="1"/>
</dbReference>
<evidence type="ECO:0000256" key="5">
    <source>
        <dbReference type="ARBA" id="ARBA00023295"/>
    </source>
</evidence>
<comment type="similarity">
    <text evidence="9">Belongs to the glycosyl hydrolase 5 (cellulase A) family.</text>
</comment>
<evidence type="ECO:0000256" key="3">
    <source>
        <dbReference type="ARBA" id="ARBA00022729"/>
    </source>
</evidence>
<evidence type="ECO:0000259" key="10">
    <source>
        <dbReference type="Pfam" id="PF00150"/>
    </source>
</evidence>
<dbReference type="SUPFAM" id="SSF51445">
    <property type="entry name" value="(Trans)glycosidases"/>
    <property type="match status" value="1"/>
</dbReference>
<evidence type="ECO:0000256" key="7">
    <source>
        <dbReference type="ARBA" id="ARBA00036824"/>
    </source>
</evidence>
<dbReference type="GO" id="GO:0005576">
    <property type="term" value="C:extracellular region"/>
    <property type="evidence" value="ECO:0007669"/>
    <property type="project" value="UniProtKB-SubCell"/>
</dbReference>
<accession>A0A1H7V1L9</accession>
<evidence type="ECO:0000256" key="8">
    <source>
        <dbReference type="ARBA" id="ARBA00038929"/>
    </source>
</evidence>
<keyword evidence="4 9" id="KW-0378">Hydrolase</keyword>
<dbReference type="InterPro" id="IPR001547">
    <property type="entry name" value="Glyco_hydro_5"/>
</dbReference>
<evidence type="ECO:0000256" key="2">
    <source>
        <dbReference type="ARBA" id="ARBA00022525"/>
    </source>
</evidence>
<dbReference type="InterPro" id="IPR017853">
    <property type="entry name" value="GH"/>
</dbReference>
<name>A0A1H7V1L9_9LACT</name>
<dbReference type="EC" id="3.2.1.58" evidence="8"/>
<evidence type="ECO:0000313" key="11">
    <source>
        <dbReference type="EMBL" id="GEK89681.1"/>
    </source>
</evidence>
<dbReference type="EMBL" id="FOBL01000021">
    <property type="protein sequence ID" value="SEM03151.1"/>
    <property type="molecule type" value="Genomic_DNA"/>
</dbReference>
<keyword evidence="5 9" id="KW-0326">Glycosidase</keyword>
<keyword evidence="2" id="KW-0964">Secreted</keyword>
<sequence length="372" mass="43142">MMKEKIKGVNLGAWLVLEKWMTPRLFDRTPSDDEYCLAHDMDPAPYEEKIKTHRATFITEGDFVKIAAAGFNVVRIPVPYFIFGDRKPFIGCLDELDRAFNWARAYGLEVLIDLHTAPCSQNAFDNGGISGVCKWAQHPEEVEFVLDVLSRLAERYKADDALFGIEVLNEPLTPEMWDIIDPQDQYEPRDKELAEGSAPVSFAFLYDFYQEAYDRLREILPSDKTIVFHDGFDLLKWEGFFKEREFDNVMLDTHHYLVFNGEPDQENLKNYQVHLSRIGEQIKEISNYVPVVAGEWCLFNQHIAKNKPNMTDDEVTDFYNELWQASVDAWNKGDGYFYWTYKLLIDTVNTPNKIGKDAWDVSRAIARGWAKV</sequence>
<evidence type="ECO:0000313" key="14">
    <source>
        <dbReference type="Proteomes" id="UP000321425"/>
    </source>
</evidence>
<keyword evidence="6" id="KW-0961">Cell wall biogenesis/degradation</keyword>
<dbReference type="EMBL" id="BJUX01000020">
    <property type="protein sequence ID" value="GEK89681.1"/>
    <property type="molecule type" value="Genomic_DNA"/>
</dbReference>
<proteinExistence type="inferred from homology"/>
<keyword evidence="14" id="KW-1185">Reference proteome</keyword>
<reference evidence="11 14" key="2">
    <citation type="submission" date="2019-07" db="EMBL/GenBank/DDBJ databases">
        <title>Whole genome shotgun sequence of Alkalibacterium putridalgicola NBRC 103243.</title>
        <authorList>
            <person name="Hosoyama A."/>
            <person name="Uohara A."/>
            <person name="Ohji S."/>
            <person name="Ichikawa N."/>
        </authorList>
    </citation>
    <scope>NUCLEOTIDE SEQUENCE [LARGE SCALE GENOMIC DNA]</scope>
    <source>
        <strain evidence="11 14">NBRC 103243</strain>
    </source>
</reference>
<comment type="subcellular location">
    <subcellularLocation>
        <location evidence="1">Secreted</location>
    </subcellularLocation>
</comment>
<dbReference type="Proteomes" id="UP000321425">
    <property type="component" value="Unassembled WGS sequence"/>
</dbReference>
<reference evidence="12 13" key="1">
    <citation type="submission" date="2016-10" db="EMBL/GenBank/DDBJ databases">
        <authorList>
            <person name="de Groot N.N."/>
        </authorList>
    </citation>
    <scope>NUCLEOTIDE SEQUENCE [LARGE SCALE GENOMIC DNA]</scope>
    <source>
        <strain evidence="12 13">DSM 19182</strain>
    </source>
</reference>
<dbReference type="GO" id="GO:0009986">
    <property type="term" value="C:cell surface"/>
    <property type="evidence" value="ECO:0007669"/>
    <property type="project" value="TreeGrafter"/>
</dbReference>
<dbReference type="InterPro" id="IPR050386">
    <property type="entry name" value="Glycosyl_hydrolase_5"/>
</dbReference>
<dbReference type="Proteomes" id="UP000198548">
    <property type="component" value="Unassembled WGS sequence"/>
</dbReference>
<gene>
    <name evidence="11" type="ORF">APU01nite_17200</name>
    <name evidence="12" type="ORF">SAMN04488100_12124</name>
</gene>
<dbReference type="PANTHER" id="PTHR31297">
    <property type="entry name" value="GLUCAN ENDO-1,6-BETA-GLUCOSIDASE B"/>
    <property type="match status" value="1"/>
</dbReference>
<dbReference type="AlphaFoldDB" id="A0A1H7V1L9"/>
<protein>
    <recommendedName>
        <fullName evidence="8">glucan 1,3-beta-glucosidase</fullName>
        <ecNumber evidence="8">3.2.1.58</ecNumber>
    </recommendedName>
</protein>
<dbReference type="STRING" id="426703.SAMN04488100_12124"/>
<evidence type="ECO:0000313" key="13">
    <source>
        <dbReference type="Proteomes" id="UP000198548"/>
    </source>
</evidence>
<keyword evidence="3" id="KW-0732">Signal</keyword>
<dbReference type="PANTHER" id="PTHR31297:SF1">
    <property type="entry name" value="GLUCAN 1,3-BETA-GLUCOSIDASE I_II-RELATED"/>
    <property type="match status" value="1"/>
</dbReference>
<organism evidence="12 13">
    <name type="scientific">Alkalibacterium putridalgicola</name>
    <dbReference type="NCBI Taxonomy" id="426703"/>
    <lineage>
        <taxon>Bacteria</taxon>
        <taxon>Bacillati</taxon>
        <taxon>Bacillota</taxon>
        <taxon>Bacilli</taxon>
        <taxon>Lactobacillales</taxon>
        <taxon>Carnobacteriaceae</taxon>
        <taxon>Alkalibacterium</taxon>
    </lineage>
</organism>
<dbReference type="Gene3D" id="3.20.20.80">
    <property type="entry name" value="Glycosidases"/>
    <property type="match status" value="1"/>
</dbReference>
<feature type="domain" description="Glycoside hydrolase family 5" evidence="10">
    <location>
        <begin position="58"/>
        <end position="340"/>
    </location>
</feature>
<comment type="catalytic activity">
    <reaction evidence="7">
        <text>Successive hydrolysis of beta-D-glucose units from the non-reducing ends of (1-&gt;3)-beta-D-glucans, releasing alpha-glucose.</text>
        <dbReference type="EC" id="3.2.1.58"/>
    </reaction>
</comment>
<dbReference type="GO" id="GO:0071555">
    <property type="term" value="P:cell wall organization"/>
    <property type="evidence" value="ECO:0007669"/>
    <property type="project" value="UniProtKB-KW"/>
</dbReference>
<evidence type="ECO:0000313" key="12">
    <source>
        <dbReference type="EMBL" id="SEM03151.1"/>
    </source>
</evidence>
<dbReference type="GO" id="GO:0004338">
    <property type="term" value="F:glucan exo-1,3-beta-glucosidase activity"/>
    <property type="evidence" value="ECO:0007669"/>
    <property type="project" value="UniProtKB-EC"/>
</dbReference>
<evidence type="ECO:0000256" key="9">
    <source>
        <dbReference type="RuleBase" id="RU361153"/>
    </source>
</evidence>
<evidence type="ECO:0000256" key="1">
    <source>
        <dbReference type="ARBA" id="ARBA00004613"/>
    </source>
</evidence>